<dbReference type="PROSITE" id="PS51257">
    <property type="entry name" value="PROKAR_LIPOPROTEIN"/>
    <property type="match status" value="1"/>
</dbReference>
<evidence type="ECO:0000256" key="10">
    <source>
        <dbReference type="ARBA" id="ARBA00047816"/>
    </source>
</evidence>
<dbReference type="AlphaFoldDB" id="Q2CAA4"/>
<dbReference type="PANTHER" id="PTHR22888">
    <property type="entry name" value="CYTOCHROME C OXIDASE, SUBUNIT II"/>
    <property type="match status" value="1"/>
</dbReference>
<evidence type="ECO:0000256" key="4">
    <source>
        <dbReference type="ARBA" id="ARBA00022617"/>
    </source>
</evidence>
<feature type="signal peptide" evidence="13">
    <location>
        <begin position="1"/>
        <end position="21"/>
    </location>
</feature>
<organism evidence="16 17">
    <name type="scientific">Oceanicola granulosus (strain ATCC BAA-861 / DSM 15982 / KCTC 12143 / HTCC2516)</name>
    <dbReference type="NCBI Taxonomy" id="314256"/>
    <lineage>
        <taxon>Bacteria</taxon>
        <taxon>Pseudomonadati</taxon>
        <taxon>Pseudomonadota</taxon>
        <taxon>Alphaproteobacteria</taxon>
        <taxon>Rhodobacterales</taxon>
        <taxon>Roseobacteraceae</taxon>
        <taxon>Oceanicola</taxon>
    </lineage>
</organism>
<proteinExistence type="inferred from homology"/>
<keyword evidence="12" id="KW-1133">Transmembrane helix</keyword>
<feature type="transmembrane region" description="Helical" evidence="12">
    <location>
        <begin position="34"/>
        <end position="62"/>
    </location>
</feature>
<keyword evidence="17" id="KW-1185">Reference proteome</keyword>
<dbReference type="GO" id="GO:0004129">
    <property type="term" value="F:cytochrome-c oxidase activity"/>
    <property type="evidence" value="ECO:0007669"/>
    <property type="project" value="UniProtKB-EC"/>
</dbReference>
<feature type="transmembrane region" description="Helical" evidence="12">
    <location>
        <begin position="74"/>
        <end position="99"/>
    </location>
</feature>
<keyword evidence="4 11" id="KW-0349">Heme</keyword>
<evidence type="ECO:0000256" key="5">
    <source>
        <dbReference type="ARBA" id="ARBA00022723"/>
    </source>
</evidence>
<gene>
    <name evidence="16" type="ORF">OG2516_04828</name>
</gene>
<dbReference type="GO" id="GO:0016020">
    <property type="term" value="C:membrane"/>
    <property type="evidence" value="ECO:0007669"/>
    <property type="project" value="UniProtKB-SubCell"/>
</dbReference>
<evidence type="ECO:0000256" key="13">
    <source>
        <dbReference type="SAM" id="SignalP"/>
    </source>
</evidence>
<comment type="caution">
    <text evidence="16">The sequence shown here is derived from an EMBL/GenBank/DDBJ whole genome shotgun (WGS) entry which is preliminary data.</text>
</comment>
<dbReference type="Proteomes" id="UP000003635">
    <property type="component" value="Unassembled WGS sequence"/>
</dbReference>
<evidence type="ECO:0000256" key="1">
    <source>
        <dbReference type="ARBA" id="ARBA00004370"/>
    </source>
</evidence>
<keyword evidence="13" id="KW-0732">Signal</keyword>
<keyword evidence="3" id="KW-0813">Transport</keyword>
<feature type="domain" description="Cytochrome oxidase subunit II copper A binding" evidence="14">
    <location>
        <begin position="109"/>
        <end position="225"/>
    </location>
</feature>
<evidence type="ECO:0000256" key="2">
    <source>
        <dbReference type="ARBA" id="ARBA00007866"/>
    </source>
</evidence>
<dbReference type="PROSITE" id="PS51007">
    <property type="entry name" value="CYTC"/>
    <property type="match status" value="1"/>
</dbReference>
<dbReference type="InterPro" id="IPR036909">
    <property type="entry name" value="Cyt_c-like_dom_sf"/>
</dbReference>
<evidence type="ECO:0000259" key="15">
    <source>
        <dbReference type="PROSITE" id="PS51007"/>
    </source>
</evidence>
<dbReference type="PANTHER" id="PTHR22888:SF9">
    <property type="entry name" value="CYTOCHROME C OXIDASE SUBUNIT 2"/>
    <property type="match status" value="1"/>
</dbReference>
<dbReference type="InterPro" id="IPR001505">
    <property type="entry name" value="Copper_CuA"/>
</dbReference>
<comment type="similarity">
    <text evidence="2">Belongs to the cytochrome c oxidase subunit 2 family.</text>
</comment>
<dbReference type="SUPFAM" id="SSF49503">
    <property type="entry name" value="Cupredoxins"/>
    <property type="match status" value="1"/>
</dbReference>
<keyword evidence="9 12" id="KW-0472">Membrane</keyword>
<comment type="catalytic activity">
    <reaction evidence="10">
        <text>4 Fe(II)-[cytochrome c] + O2 + 8 H(+)(in) = 4 Fe(III)-[cytochrome c] + 2 H2O + 4 H(+)(out)</text>
        <dbReference type="Rhea" id="RHEA:11436"/>
        <dbReference type="Rhea" id="RHEA-COMP:10350"/>
        <dbReference type="Rhea" id="RHEA-COMP:14399"/>
        <dbReference type="ChEBI" id="CHEBI:15377"/>
        <dbReference type="ChEBI" id="CHEBI:15378"/>
        <dbReference type="ChEBI" id="CHEBI:15379"/>
        <dbReference type="ChEBI" id="CHEBI:29033"/>
        <dbReference type="ChEBI" id="CHEBI:29034"/>
        <dbReference type="EC" id="7.1.1.9"/>
    </reaction>
</comment>
<dbReference type="InterPro" id="IPR045187">
    <property type="entry name" value="CcO_II"/>
</dbReference>
<evidence type="ECO:0000256" key="11">
    <source>
        <dbReference type="PROSITE-ProRule" id="PRU00433"/>
    </source>
</evidence>
<dbReference type="InterPro" id="IPR008972">
    <property type="entry name" value="Cupredoxin"/>
</dbReference>
<accession>Q2CAA4</accession>
<evidence type="ECO:0000313" key="16">
    <source>
        <dbReference type="EMBL" id="EAR49614.1"/>
    </source>
</evidence>
<keyword evidence="7 11" id="KW-0408">Iron</keyword>
<dbReference type="Gene3D" id="2.60.40.420">
    <property type="entry name" value="Cupredoxins - blue copper proteins"/>
    <property type="match status" value="1"/>
</dbReference>
<sequence>MRLTGAATAAAAAALSLAGCAGRQSALSPGGADAAALGTLFWVMLGGAVLLWLAMNGMFFYVTRVNASAMPRRLANGMVIGGGIVLPTILLGALLGWGLSILPDQRQPDDGLTIRVHGEQWWWRVEYWPEGAAAPVVSANEIRLPVGERVGFRLDSDQVIHSFWIPSLGGKMDMFPGRETYVSLEAEAPGVYRGQCAEFCGESHAWMAFEAVAMPPDAFDAWLDAEAGAAAAPEGGAAERGAALFAREGCGACHAIRGTGHVGQVGPDLTHVGGRRSIGAGRLAATPEAFAAWITHTDSLKPGVRMPSYDHLSDADAAALAAYLAGLT</sequence>
<dbReference type="InterPro" id="IPR002429">
    <property type="entry name" value="CcO_II-like_C"/>
</dbReference>
<keyword evidence="6" id="KW-0249">Electron transport</keyword>
<dbReference type="PROSITE" id="PS50857">
    <property type="entry name" value="COX2_CUA"/>
    <property type="match status" value="1"/>
</dbReference>
<dbReference type="EMBL" id="AAOT01000057">
    <property type="protein sequence ID" value="EAR49614.1"/>
    <property type="molecule type" value="Genomic_DNA"/>
</dbReference>
<evidence type="ECO:0000256" key="9">
    <source>
        <dbReference type="ARBA" id="ARBA00023136"/>
    </source>
</evidence>
<keyword evidence="8" id="KW-0186">Copper</keyword>
<evidence type="ECO:0000256" key="8">
    <source>
        <dbReference type="ARBA" id="ARBA00023008"/>
    </source>
</evidence>
<dbReference type="GO" id="GO:0042773">
    <property type="term" value="P:ATP synthesis coupled electron transport"/>
    <property type="evidence" value="ECO:0007669"/>
    <property type="project" value="TreeGrafter"/>
</dbReference>
<reference evidence="16 17" key="1">
    <citation type="journal article" date="2010" name="J. Bacteriol.">
        <title>Genome sequences of Oceanicola granulosus HTCC2516(T) and Oceanicola batsensis HTCC2597(TDelta).</title>
        <authorList>
            <person name="Thrash J.C."/>
            <person name="Cho J.C."/>
            <person name="Vergin K.L."/>
            <person name="Giovannoni S.J."/>
        </authorList>
    </citation>
    <scope>NUCLEOTIDE SEQUENCE [LARGE SCALE GENOMIC DNA]</scope>
    <source>
        <strain evidence="17">ATCC BAA-861 / DSM 15982 / KCTC 12143 / HTCC2516</strain>
    </source>
</reference>
<evidence type="ECO:0000256" key="3">
    <source>
        <dbReference type="ARBA" id="ARBA00022448"/>
    </source>
</evidence>
<evidence type="ECO:0000313" key="17">
    <source>
        <dbReference type="Proteomes" id="UP000003635"/>
    </source>
</evidence>
<evidence type="ECO:0000259" key="14">
    <source>
        <dbReference type="PROSITE" id="PS50857"/>
    </source>
</evidence>
<feature type="domain" description="Cytochrome c" evidence="15">
    <location>
        <begin position="236"/>
        <end position="328"/>
    </location>
</feature>
<keyword evidence="12" id="KW-0812">Transmembrane</keyword>
<name>Q2CAA4_OCEGH</name>
<dbReference type="OrthoDB" id="9781261at2"/>
<dbReference type="STRING" id="314256.OG2516_04828"/>
<keyword evidence="5 11" id="KW-0479">Metal-binding</keyword>
<dbReference type="GO" id="GO:0005507">
    <property type="term" value="F:copper ion binding"/>
    <property type="evidence" value="ECO:0007669"/>
    <property type="project" value="InterPro"/>
</dbReference>
<dbReference type="InterPro" id="IPR034236">
    <property type="entry name" value="CuRO_CcO_Caa3_II"/>
</dbReference>
<dbReference type="PROSITE" id="PS00078">
    <property type="entry name" value="COX2"/>
    <property type="match status" value="1"/>
</dbReference>
<evidence type="ECO:0000256" key="7">
    <source>
        <dbReference type="ARBA" id="ARBA00023004"/>
    </source>
</evidence>
<dbReference type="InterPro" id="IPR009056">
    <property type="entry name" value="Cyt_c-like_dom"/>
</dbReference>
<comment type="subcellular location">
    <subcellularLocation>
        <location evidence="1">Membrane</location>
    </subcellularLocation>
</comment>
<dbReference type="RefSeq" id="WP_007254483.1">
    <property type="nucleotide sequence ID" value="NZ_CH724107.1"/>
</dbReference>
<dbReference type="HOGENOM" id="CLU_036876_1_1_5"/>
<feature type="chain" id="PRO_5004207124" evidence="13">
    <location>
        <begin position="22"/>
        <end position="328"/>
    </location>
</feature>
<dbReference type="CDD" id="cd04213">
    <property type="entry name" value="CuRO_CcO_Caa3_II"/>
    <property type="match status" value="1"/>
</dbReference>
<evidence type="ECO:0000256" key="12">
    <source>
        <dbReference type="SAM" id="Phobius"/>
    </source>
</evidence>
<protein>
    <submittedName>
        <fullName evidence="16">Cytochrome c oxidase, subunit IIc</fullName>
    </submittedName>
</protein>
<dbReference type="eggNOG" id="COG1622">
    <property type="taxonomic scope" value="Bacteria"/>
</dbReference>
<dbReference type="GO" id="GO:0020037">
    <property type="term" value="F:heme binding"/>
    <property type="evidence" value="ECO:0007669"/>
    <property type="project" value="InterPro"/>
</dbReference>
<evidence type="ECO:0000256" key="6">
    <source>
        <dbReference type="ARBA" id="ARBA00022982"/>
    </source>
</evidence>
<dbReference type="Pfam" id="PF00116">
    <property type="entry name" value="COX2"/>
    <property type="match status" value="1"/>
</dbReference>
<dbReference type="SUPFAM" id="SSF46626">
    <property type="entry name" value="Cytochrome c"/>
    <property type="match status" value="1"/>
</dbReference>
<dbReference type="eggNOG" id="COG2010">
    <property type="taxonomic scope" value="Bacteria"/>
</dbReference>
<dbReference type="Pfam" id="PF00034">
    <property type="entry name" value="Cytochrom_C"/>
    <property type="match status" value="1"/>
</dbReference>